<dbReference type="Pfam" id="PF13649">
    <property type="entry name" value="Methyltransf_25"/>
    <property type="match status" value="1"/>
</dbReference>
<dbReference type="AlphaFoldDB" id="A0A0G3XBW5"/>
<sequence>MQKYEDPAHWNDAAQQYEKTAHPFTALYAETALARVPLGPDSRVLDVAAGTGALALAAARTGAQVLATDFSPGMVAAIAAKALPNVDTAVMDGQELALPDSTFDAVFSIFGVMMFPDWRKGLAEMARVTRPGGTGVVATWEDTGAATFLLCRQVCRTLFPDREPMPMPAGLQVLNDPDDFTREMIAAGYTDVTIEKITHDFTLEVAALDAPEKLFGMSPDWAALNDSEQAAVVAEIRRMADGRETLPVPSTALVAVARR</sequence>
<proteinExistence type="predicted"/>
<keyword evidence="2" id="KW-0808">Transferase</keyword>
<dbReference type="OrthoDB" id="9777830at2"/>
<dbReference type="KEGG" id="amx:AM2010_2622"/>
<dbReference type="Gene3D" id="3.40.50.150">
    <property type="entry name" value="Vaccinia Virus protein VP39"/>
    <property type="match status" value="1"/>
</dbReference>
<dbReference type="STRING" id="543877.AM2010_2622"/>
<name>A0A0G3XBW5_9SPHN</name>
<dbReference type="GO" id="GO:0032259">
    <property type="term" value="P:methylation"/>
    <property type="evidence" value="ECO:0007669"/>
    <property type="project" value="UniProtKB-KW"/>
</dbReference>
<keyword evidence="3" id="KW-1185">Reference proteome</keyword>
<protein>
    <submittedName>
        <fullName evidence="2">Putative methyltransferase</fullName>
    </submittedName>
</protein>
<dbReference type="PANTHER" id="PTHR43591">
    <property type="entry name" value="METHYLTRANSFERASE"/>
    <property type="match status" value="1"/>
</dbReference>
<dbReference type="Proteomes" id="UP000037643">
    <property type="component" value="Chromosome"/>
</dbReference>
<dbReference type="EMBL" id="CP011805">
    <property type="protein sequence ID" value="AKM08677.1"/>
    <property type="molecule type" value="Genomic_DNA"/>
</dbReference>
<dbReference type="SUPFAM" id="SSF53335">
    <property type="entry name" value="S-adenosyl-L-methionine-dependent methyltransferases"/>
    <property type="match status" value="1"/>
</dbReference>
<dbReference type="PATRIC" id="fig|543877.4.peg.2660"/>
<dbReference type="InterPro" id="IPR029063">
    <property type="entry name" value="SAM-dependent_MTases_sf"/>
</dbReference>
<gene>
    <name evidence="2" type="ORF">AM2010_2622</name>
</gene>
<reference evidence="2 3" key="1">
    <citation type="submission" date="2015-06" db="EMBL/GenBank/DDBJ databases">
        <authorList>
            <person name="Kim K.M."/>
        </authorList>
    </citation>
    <scope>NUCLEOTIDE SEQUENCE [LARGE SCALE GENOMIC DNA]</scope>
    <source>
        <strain evidence="2 3">KCTC 22370</strain>
    </source>
</reference>
<feature type="domain" description="Methyltransferase" evidence="1">
    <location>
        <begin position="44"/>
        <end position="133"/>
    </location>
</feature>
<accession>A0A0G3XBW5</accession>
<evidence type="ECO:0000259" key="1">
    <source>
        <dbReference type="Pfam" id="PF13649"/>
    </source>
</evidence>
<dbReference type="RefSeq" id="WP_047807995.1">
    <property type="nucleotide sequence ID" value="NZ_CP011805.1"/>
</dbReference>
<evidence type="ECO:0000313" key="2">
    <source>
        <dbReference type="EMBL" id="AKM08677.1"/>
    </source>
</evidence>
<dbReference type="PANTHER" id="PTHR43591:SF24">
    <property type="entry name" value="2-METHOXY-6-POLYPRENYL-1,4-BENZOQUINOL METHYLASE, MITOCHONDRIAL"/>
    <property type="match status" value="1"/>
</dbReference>
<dbReference type="CDD" id="cd02440">
    <property type="entry name" value="AdoMet_MTases"/>
    <property type="match status" value="1"/>
</dbReference>
<evidence type="ECO:0000313" key="3">
    <source>
        <dbReference type="Proteomes" id="UP000037643"/>
    </source>
</evidence>
<dbReference type="GO" id="GO:0008168">
    <property type="term" value="F:methyltransferase activity"/>
    <property type="evidence" value="ECO:0007669"/>
    <property type="project" value="UniProtKB-KW"/>
</dbReference>
<dbReference type="InterPro" id="IPR041698">
    <property type="entry name" value="Methyltransf_25"/>
</dbReference>
<organism evidence="2 3">
    <name type="scientific">Pelagerythrobacter marensis</name>
    <dbReference type="NCBI Taxonomy" id="543877"/>
    <lineage>
        <taxon>Bacteria</taxon>
        <taxon>Pseudomonadati</taxon>
        <taxon>Pseudomonadota</taxon>
        <taxon>Alphaproteobacteria</taxon>
        <taxon>Sphingomonadales</taxon>
        <taxon>Erythrobacteraceae</taxon>
        <taxon>Pelagerythrobacter</taxon>
    </lineage>
</organism>
<keyword evidence="2" id="KW-0489">Methyltransferase</keyword>